<evidence type="ECO:0008006" key="3">
    <source>
        <dbReference type="Google" id="ProtNLM"/>
    </source>
</evidence>
<dbReference type="Proteomes" id="UP000054481">
    <property type="component" value="Unassembled WGS sequence"/>
</dbReference>
<reference evidence="1 2" key="1">
    <citation type="journal article" date="2014" name="Genome Biol. Evol.">
        <title>Comparative genomics and transcriptomics analyses reveal divergent lifestyle features of nematode endoparasitic fungus Hirsutella minnesotensis.</title>
        <authorList>
            <person name="Lai Y."/>
            <person name="Liu K."/>
            <person name="Zhang X."/>
            <person name="Zhang X."/>
            <person name="Li K."/>
            <person name="Wang N."/>
            <person name="Shu C."/>
            <person name="Wu Y."/>
            <person name="Wang C."/>
            <person name="Bushley K.E."/>
            <person name="Xiang M."/>
            <person name="Liu X."/>
        </authorList>
    </citation>
    <scope>NUCLEOTIDE SEQUENCE [LARGE SCALE GENOMIC DNA]</scope>
    <source>
        <strain evidence="1 2">3608</strain>
    </source>
</reference>
<protein>
    <recommendedName>
        <fullName evidence="3">Reverse transcriptase zinc-binding domain-containing protein</fullName>
    </recommendedName>
</protein>
<organism evidence="1 2">
    <name type="scientific">Hirsutella minnesotensis 3608</name>
    <dbReference type="NCBI Taxonomy" id="1043627"/>
    <lineage>
        <taxon>Eukaryota</taxon>
        <taxon>Fungi</taxon>
        <taxon>Dikarya</taxon>
        <taxon>Ascomycota</taxon>
        <taxon>Pezizomycotina</taxon>
        <taxon>Sordariomycetes</taxon>
        <taxon>Hypocreomycetidae</taxon>
        <taxon>Hypocreales</taxon>
        <taxon>Ophiocordycipitaceae</taxon>
        <taxon>Hirsutella</taxon>
    </lineage>
</organism>
<keyword evidence="2" id="KW-1185">Reference proteome</keyword>
<evidence type="ECO:0000313" key="2">
    <source>
        <dbReference type="Proteomes" id="UP000054481"/>
    </source>
</evidence>
<gene>
    <name evidence="1" type="ORF">HIM_12550</name>
</gene>
<proteinExistence type="predicted"/>
<dbReference type="OrthoDB" id="5243754at2759"/>
<sequence>MMWMPAKTDDCPLGSQAKKAAKQATGRKAKLETETYRALSTIVRLAIAQHRQDKLPERVQLRTGMSRLNVFLHRIGAAESELCDCGKESEMMDHFLFRCARWEEERKKMLKSARDRLGGLSNFLGGKTSRDSEEWAPDKQAVRAAIKFAMATKRLAGSNTNERETKMTKPNTIH</sequence>
<name>A0A0F7ZQL2_9HYPO</name>
<dbReference type="EMBL" id="KQ031049">
    <property type="protein sequence ID" value="KJZ68058.1"/>
    <property type="molecule type" value="Genomic_DNA"/>
</dbReference>
<accession>A0A0F7ZQL2</accession>
<evidence type="ECO:0000313" key="1">
    <source>
        <dbReference type="EMBL" id="KJZ68058.1"/>
    </source>
</evidence>
<dbReference type="AlphaFoldDB" id="A0A0F7ZQL2"/>